<dbReference type="EMBL" id="CP003630">
    <property type="protein sequence ID" value="AFZ17784.1"/>
    <property type="molecule type" value="Genomic_DNA"/>
</dbReference>
<sequence length="442" mass="49934">MQSCLDHQAETKFGQHYEQGEEFYRTSSDSDRSQWGQHHHSKRSSYEESAKRHPVSHDRASSLPSTLGTKSTIGHPTAPHTTNALVPRELLSQGSSSPENLGLPQPIERQDHSNQLQATLKTLQQALTIAQGKNNRANQVNIIKRIGIIHCKLGEHAWGINCLKQSLQLAQSLENHVLVGVILNYLGAAYRQTGQEYKALKVYLRALEIFKHIGNKAGIALLLNHLGAVYNSLGQLEQALSCSRQALEEFQDLGNSLDREGTALHNIGEIYLQMKRYRQALAFFEQALTNYQKLSNRKSEAKVLESIATTYVRLNQDQQAMELYQQVWEIRREVGDLPSAEARTIDYIAAVHYKMGHPARAVWYHLQALGILQAYNYTARIDRFLDDTVAIAKLLQNLVSVYERLGLQAQGVKCYQEAQEIIKTFGENACEEAICNFFNQNH</sequence>
<evidence type="ECO:0000256" key="1">
    <source>
        <dbReference type="PROSITE-ProRule" id="PRU00339"/>
    </source>
</evidence>
<keyword evidence="2" id="KW-0175">Coiled coil</keyword>
<dbReference type="Pfam" id="PF13424">
    <property type="entry name" value="TPR_12"/>
    <property type="match status" value="2"/>
</dbReference>
<dbReference type="AlphaFoldDB" id="K9WDF7"/>
<accession>K9WDF7</accession>
<dbReference type="PROSITE" id="PS50293">
    <property type="entry name" value="TPR_REGION"/>
    <property type="match status" value="1"/>
</dbReference>
<dbReference type="Pfam" id="PF13181">
    <property type="entry name" value="TPR_8"/>
    <property type="match status" value="1"/>
</dbReference>
<dbReference type="InterPro" id="IPR019734">
    <property type="entry name" value="TPR_rpt"/>
</dbReference>
<evidence type="ECO:0000313" key="4">
    <source>
        <dbReference type="EMBL" id="AFZ17784.1"/>
    </source>
</evidence>
<dbReference type="OrthoDB" id="465854at2"/>
<reference evidence="4 5" key="1">
    <citation type="submission" date="2012-06" db="EMBL/GenBank/DDBJ databases">
        <title>Finished chromosome of genome of Microcoleus sp. PCC 7113.</title>
        <authorList>
            <consortium name="US DOE Joint Genome Institute"/>
            <person name="Gugger M."/>
            <person name="Coursin T."/>
            <person name="Rippka R."/>
            <person name="Tandeau De Marsac N."/>
            <person name="Huntemann M."/>
            <person name="Wei C.-L."/>
            <person name="Han J."/>
            <person name="Detter J.C."/>
            <person name="Han C."/>
            <person name="Tapia R."/>
            <person name="Chen A."/>
            <person name="Kyrpides N."/>
            <person name="Mavromatis K."/>
            <person name="Markowitz V."/>
            <person name="Szeto E."/>
            <person name="Ivanova N."/>
            <person name="Pagani I."/>
            <person name="Pati A."/>
            <person name="Goodwin L."/>
            <person name="Nordberg H.P."/>
            <person name="Cantor M.N."/>
            <person name="Hua S.X."/>
            <person name="Woyke T."/>
            <person name="Kerfeld C.A."/>
        </authorList>
    </citation>
    <scope>NUCLEOTIDE SEQUENCE [LARGE SCALE GENOMIC DNA]</scope>
    <source>
        <strain evidence="4 5">PCC 7113</strain>
    </source>
</reference>
<dbReference type="PANTHER" id="PTHR10098:SF108">
    <property type="entry name" value="TETRATRICOPEPTIDE REPEAT PROTEIN 28"/>
    <property type="match status" value="1"/>
</dbReference>
<protein>
    <submittedName>
        <fullName evidence="4">Tfp pilus assembly protein PilF</fullName>
    </submittedName>
</protein>
<evidence type="ECO:0000256" key="3">
    <source>
        <dbReference type="SAM" id="MobiDB-lite"/>
    </source>
</evidence>
<feature type="repeat" description="TPR" evidence="1">
    <location>
        <begin position="261"/>
        <end position="294"/>
    </location>
</feature>
<feature type="compositionally biased region" description="Basic and acidic residues" evidence="3">
    <location>
        <begin position="7"/>
        <end position="32"/>
    </location>
</feature>
<name>K9WDF7_9CYAN</name>
<dbReference type="SMART" id="SM00028">
    <property type="entry name" value="TPR"/>
    <property type="match status" value="7"/>
</dbReference>
<dbReference type="PANTHER" id="PTHR10098">
    <property type="entry name" value="RAPSYN-RELATED"/>
    <property type="match status" value="1"/>
</dbReference>
<evidence type="ECO:0000313" key="5">
    <source>
        <dbReference type="Proteomes" id="UP000010471"/>
    </source>
</evidence>
<feature type="coiled-coil region" evidence="2">
    <location>
        <begin position="233"/>
        <end position="294"/>
    </location>
</feature>
<feature type="region of interest" description="Disordered" evidence="3">
    <location>
        <begin position="1"/>
        <end position="82"/>
    </location>
</feature>
<dbReference type="HOGENOM" id="CLU_619375_0_0_3"/>
<dbReference type="STRING" id="1173027.Mic7113_1931"/>
<dbReference type="SUPFAM" id="SSF48452">
    <property type="entry name" value="TPR-like"/>
    <property type="match status" value="2"/>
</dbReference>
<evidence type="ECO:0000256" key="2">
    <source>
        <dbReference type="SAM" id="Coils"/>
    </source>
</evidence>
<dbReference type="eggNOG" id="COG0457">
    <property type="taxonomic scope" value="Bacteria"/>
</dbReference>
<organism evidence="4 5">
    <name type="scientific">Allocoleopsis franciscana PCC 7113</name>
    <dbReference type="NCBI Taxonomy" id="1173027"/>
    <lineage>
        <taxon>Bacteria</taxon>
        <taxon>Bacillati</taxon>
        <taxon>Cyanobacteriota</taxon>
        <taxon>Cyanophyceae</taxon>
        <taxon>Coleofasciculales</taxon>
        <taxon>Coleofasciculaceae</taxon>
        <taxon>Allocoleopsis</taxon>
        <taxon>Allocoleopsis franciscana</taxon>
    </lineage>
</organism>
<keyword evidence="1" id="KW-0802">TPR repeat</keyword>
<keyword evidence="5" id="KW-1185">Reference proteome</keyword>
<gene>
    <name evidence="4" type="ORF">Mic7113_1931</name>
</gene>
<dbReference type="InterPro" id="IPR011990">
    <property type="entry name" value="TPR-like_helical_dom_sf"/>
</dbReference>
<feature type="compositionally biased region" description="Polar residues" evidence="3">
    <location>
        <begin position="62"/>
        <end position="82"/>
    </location>
</feature>
<dbReference type="KEGG" id="mic:Mic7113_1931"/>
<dbReference type="RefSeq" id="WP_015181936.1">
    <property type="nucleotide sequence ID" value="NC_019738.1"/>
</dbReference>
<dbReference type="Proteomes" id="UP000010471">
    <property type="component" value="Chromosome"/>
</dbReference>
<proteinExistence type="predicted"/>
<feature type="compositionally biased region" description="Basic and acidic residues" evidence="3">
    <location>
        <begin position="44"/>
        <end position="60"/>
    </location>
</feature>
<dbReference type="Pfam" id="PF13374">
    <property type="entry name" value="TPR_10"/>
    <property type="match status" value="1"/>
</dbReference>
<dbReference type="PROSITE" id="PS50005">
    <property type="entry name" value="TPR"/>
    <property type="match status" value="1"/>
</dbReference>
<dbReference type="Gene3D" id="1.25.40.10">
    <property type="entry name" value="Tetratricopeptide repeat domain"/>
    <property type="match status" value="2"/>
</dbReference>